<evidence type="ECO:0000313" key="1">
    <source>
        <dbReference type="EMBL" id="KAJ0014485.1"/>
    </source>
</evidence>
<keyword evidence="2" id="KW-1185">Reference proteome</keyword>
<comment type="caution">
    <text evidence="1">The sequence shown here is derived from an EMBL/GenBank/DDBJ whole genome shotgun (WGS) entry which is preliminary data.</text>
</comment>
<reference evidence="2" key="1">
    <citation type="journal article" date="2023" name="G3 (Bethesda)">
        <title>Genome assembly and association tests identify interacting loci associated with vigor, precocity, and sex in interspecific pistachio rootstocks.</title>
        <authorList>
            <person name="Palmer W."/>
            <person name="Jacygrad E."/>
            <person name="Sagayaradj S."/>
            <person name="Cavanaugh K."/>
            <person name="Han R."/>
            <person name="Bertier L."/>
            <person name="Beede B."/>
            <person name="Kafkas S."/>
            <person name="Golino D."/>
            <person name="Preece J."/>
            <person name="Michelmore R."/>
        </authorList>
    </citation>
    <scope>NUCLEOTIDE SEQUENCE [LARGE SCALE GENOMIC DNA]</scope>
</reference>
<organism evidence="1 2">
    <name type="scientific">Pistacia integerrima</name>
    <dbReference type="NCBI Taxonomy" id="434235"/>
    <lineage>
        <taxon>Eukaryota</taxon>
        <taxon>Viridiplantae</taxon>
        <taxon>Streptophyta</taxon>
        <taxon>Embryophyta</taxon>
        <taxon>Tracheophyta</taxon>
        <taxon>Spermatophyta</taxon>
        <taxon>Magnoliopsida</taxon>
        <taxon>eudicotyledons</taxon>
        <taxon>Gunneridae</taxon>
        <taxon>Pentapetalae</taxon>
        <taxon>rosids</taxon>
        <taxon>malvids</taxon>
        <taxon>Sapindales</taxon>
        <taxon>Anacardiaceae</taxon>
        <taxon>Pistacia</taxon>
    </lineage>
</organism>
<gene>
    <name evidence="1" type="ORF">Pint_21431</name>
</gene>
<evidence type="ECO:0000313" key="2">
    <source>
        <dbReference type="Proteomes" id="UP001163603"/>
    </source>
</evidence>
<accession>A0ACC0XB66</accession>
<dbReference type="Proteomes" id="UP001163603">
    <property type="component" value="Chromosome 13"/>
</dbReference>
<name>A0ACC0XB66_9ROSI</name>
<protein>
    <submittedName>
        <fullName evidence="1">Uncharacterized protein</fullName>
    </submittedName>
</protein>
<proteinExistence type="predicted"/>
<dbReference type="EMBL" id="CM047748">
    <property type="protein sequence ID" value="KAJ0014485.1"/>
    <property type="molecule type" value="Genomic_DNA"/>
</dbReference>
<sequence>MEEQQNFPFILKPLDWFPKLLSLQAHILHNCILFLAWPLLSLLSMASESYHRAEKSASATYETAVHQVPSTITYGSVSMVKKLGFGLVGAAQVGMVLVVLVVVAAVAGVGLVQMWVEEPVFVRERLFFDYTEANPEAVFSFGESSKNIKRHFGVPFGHTYQVSLMLLMPESEFNRDIGVFQLTAEVLSINGNVIAKSSQPCMLRFRSLPVRLMRTFLMGVPLVLGISDETQRMTVKILKHREGIQRTEAIRVSLSPRAGTLSLPQLYEAEILLHSKLPWTKQFIRNWKWTFYVWSSIDMFIMLVFALVFCCRRLLFPMTAPSFGDSSNESIERDSTPERSEEPQKWGGYERDISESLRKWQLRRRKRKAIFLCEEETISSSATSMKITMEETSAVIPEDIGDSESVCSGG</sequence>